<dbReference type="EMBL" id="LQQO01000021">
    <property type="protein sequence ID" value="KZE13504.1"/>
    <property type="molecule type" value="Genomic_DNA"/>
</dbReference>
<keyword evidence="2" id="KW-1185">Reference proteome</keyword>
<gene>
    <name evidence="1" type="ORF">AVT10_15975</name>
</gene>
<organism evidence="1 2">
    <name type="scientific">Sphingomonas hankookensis</name>
    <dbReference type="NCBI Taxonomy" id="563996"/>
    <lineage>
        <taxon>Bacteria</taxon>
        <taxon>Pseudomonadati</taxon>
        <taxon>Pseudomonadota</taxon>
        <taxon>Alphaproteobacteria</taxon>
        <taxon>Sphingomonadales</taxon>
        <taxon>Sphingomonadaceae</taxon>
        <taxon>Sphingomonas</taxon>
    </lineage>
</organism>
<evidence type="ECO:0000313" key="2">
    <source>
        <dbReference type="Proteomes" id="UP000076609"/>
    </source>
</evidence>
<dbReference type="Proteomes" id="UP000076609">
    <property type="component" value="Unassembled WGS sequence"/>
</dbReference>
<reference evidence="2" key="1">
    <citation type="submission" date="2016-01" db="EMBL/GenBank/DDBJ databases">
        <title>Draft genome of Chromobacterium sp. F49.</title>
        <authorList>
            <person name="Hong K.W."/>
        </authorList>
    </citation>
    <scope>NUCLEOTIDE SEQUENCE [LARGE SCALE GENOMIC DNA]</scope>
    <source>
        <strain evidence="2">CN3</strain>
    </source>
</reference>
<sequence>MLEVQAAIAFEQPGLRATEIDGKIVVEGTFVVTAGSAVCDPAGPLARYAVRIELTHAYPRIEPRVFETGGRIKRDPDHHINGDGDCCVTVWENWLATAADTGIAAYLGGPLREYFLGQFWFEKTGSWPFGERAHGMEGMEEAYADALGIANRRKDILYYLRILRLPRPRGHWPCPCGSTRRLRDCHDTDLWSMHHRIPPHLARAMLVRLQPRKGELFKAGF</sequence>
<name>A0ABR5YCW0_9SPHN</name>
<comment type="caution">
    <text evidence="1">The sequence shown here is derived from an EMBL/GenBank/DDBJ whole genome shotgun (WGS) entry which is preliminary data.</text>
</comment>
<accession>A0ABR5YCW0</accession>
<proteinExistence type="predicted"/>
<protein>
    <submittedName>
        <fullName evidence="1">Uncharacterized protein</fullName>
    </submittedName>
</protein>
<evidence type="ECO:0000313" key="1">
    <source>
        <dbReference type="EMBL" id="KZE13504.1"/>
    </source>
</evidence>